<dbReference type="PROSITE" id="PS51782">
    <property type="entry name" value="LYSM"/>
    <property type="match status" value="1"/>
</dbReference>
<feature type="domain" description="LysM" evidence="3">
    <location>
        <begin position="165"/>
        <end position="211"/>
    </location>
</feature>
<feature type="region of interest" description="Disordered" evidence="1">
    <location>
        <begin position="100"/>
        <end position="158"/>
    </location>
</feature>
<protein>
    <submittedName>
        <fullName evidence="4">LysM repeat protein</fullName>
    </submittedName>
</protein>
<keyword evidence="2" id="KW-0812">Transmembrane</keyword>
<dbReference type="Gene3D" id="3.10.350.10">
    <property type="entry name" value="LysM domain"/>
    <property type="match status" value="1"/>
</dbReference>
<comment type="caution">
    <text evidence="4">The sequence shown here is derived from an EMBL/GenBank/DDBJ whole genome shotgun (WGS) entry which is preliminary data.</text>
</comment>
<dbReference type="InterPro" id="IPR018392">
    <property type="entry name" value="LysM"/>
</dbReference>
<evidence type="ECO:0000313" key="5">
    <source>
        <dbReference type="Proteomes" id="UP000548423"/>
    </source>
</evidence>
<evidence type="ECO:0000256" key="1">
    <source>
        <dbReference type="SAM" id="MobiDB-lite"/>
    </source>
</evidence>
<dbReference type="AlphaFoldDB" id="A0A852TBY7"/>
<dbReference type="SMART" id="SM00257">
    <property type="entry name" value="LysM"/>
    <property type="match status" value="1"/>
</dbReference>
<feature type="transmembrane region" description="Helical" evidence="2">
    <location>
        <begin position="54"/>
        <end position="76"/>
    </location>
</feature>
<dbReference type="SUPFAM" id="SSF54106">
    <property type="entry name" value="LysM domain"/>
    <property type="match status" value="1"/>
</dbReference>
<dbReference type="Pfam" id="PF01476">
    <property type="entry name" value="LysM"/>
    <property type="match status" value="1"/>
</dbReference>
<sequence>MNKEEPFRSQAERLKRRIEKINEETTEVRDQLPPREQIHREKRKKTKLKIKYPVIRILVLFFILLPIVIFSAYSYLEEGKGSKTEKVTGDSSGYEVINFEKSETESTVETEAEEKENVPVEDNQEAVEVQKSISQDTPIESPAPAPAPISGQGTDKNVEPAPQVIYHTVKAGENLYRISLKYYHSKAGEDIIRKANNLKGNEIYLGQVLKIPLNK</sequence>
<reference evidence="5" key="1">
    <citation type="submission" date="2020-07" db="EMBL/GenBank/DDBJ databases">
        <authorList>
            <person name="Partida-Martinez L."/>
            <person name="Huntemann M."/>
            <person name="Clum A."/>
            <person name="Wang J."/>
            <person name="Palaniappan K."/>
            <person name="Ritter S."/>
            <person name="Chen I.-M."/>
            <person name="Stamatis D."/>
            <person name="Reddy T."/>
            <person name="O'Malley R."/>
            <person name="Daum C."/>
            <person name="Shapiro N."/>
            <person name="Ivanova N."/>
            <person name="Kyrpides N."/>
            <person name="Woyke T."/>
        </authorList>
    </citation>
    <scope>NUCLEOTIDE SEQUENCE [LARGE SCALE GENOMIC DNA]</scope>
    <source>
        <strain evidence="5">AT2.8</strain>
    </source>
</reference>
<dbReference type="EMBL" id="JACCBX010000003">
    <property type="protein sequence ID" value="NYE04844.1"/>
    <property type="molecule type" value="Genomic_DNA"/>
</dbReference>
<dbReference type="InterPro" id="IPR036779">
    <property type="entry name" value="LysM_dom_sf"/>
</dbReference>
<organism evidence="4 5">
    <name type="scientific">Neobacillus niacini</name>
    <dbReference type="NCBI Taxonomy" id="86668"/>
    <lineage>
        <taxon>Bacteria</taxon>
        <taxon>Bacillati</taxon>
        <taxon>Bacillota</taxon>
        <taxon>Bacilli</taxon>
        <taxon>Bacillales</taxon>
        <taxon>Bacillaceae</taxon>
        <taxon>Neobacillus</taxon>
    </lineage>
</organism>
<gene>
    <name evidence="4" type="ORF">F4694_001593</name>
</gene>
<accession>A0A852TBY7</accession>
<name>A0A852TBY7_9BACI</name>
<keyword evidence="2" id="KW-0472">Membrane</keyword>
<dbReference type="Proteomes" id="UP000548423">
    <property type="component" value="Unassembled WGS sequence"/>
</dbReference>
<evidence type="ECO:0000313" key="4">
    <source>
        <dbReference type="EMBL" id="NYE04844.1"/>
    </source>
</evidence>
<keyword evidence="2" id="KW-1133">Transmembrane helix</keyword>
<evidence type="ECO:0000256" key="2">
    <source>
        <dbReference type="SAM" id="Phobius"/>
    </source>
</evidence>
<evidence type="ECO:0000259" key="3">
    <source>
        <dbReference type="PROSITE" id="PS51782"/>
    </source>
</evidence>
<proteinExistence type="predicted"/>
<reference evidence="5" key="2">
    <citation type="submission" date="2020-08" db="EMBL/GenBank/DDBJ databases">
        <title>The Agave Microbiome: Exploring the role of microbial communities in plant adaptations to desert environments.</title>
        <authorList>
            <person name="Partida-Martinez L.P."/>
        </authorList>
    </citation>
    <scope>NUCLEOTIDE SEQUENCE [LARGE SCALE GENOMIC DNA]</scope>
    <source>
        <strain evidence="5">AT2.8</strain>
    </source>
</reference>